<evidence type="ECO:0000256" key="2">
    <source>
        <dbReference type="ARBA" id="ARBA00022692"/>
    </source>
</evidence>
<evidence type="ECO:0000313" key="7">
    <source>
        <dbReference type="Proteomes" id="UP000242313"/>
    </source>
</evidence>
<keyword evidence="4 5" id="KW-0472">Membrane</keyword>
<comment type="caution">
    <text evidence="6">The sequence shown here is derived from an EMBL/GenBank/DDBJ whole genome shotgun (WGS) entry which is preliminary data.</text>
</comment>
<keyword evidence="2 5" id="KW-0812">Transmembrane</keyword>
<evidence type="ECO:0000256" key="5">
    <source>
        <dbReference type="SAM" id="Phobius"/>
    </source>
</evidence>
<dbReference type="GO" id="GO:0005886">
    <property type="term" value="C:plasma membrane"/>
    <property type="evidence" value="ECO:0007669"/>
    <property type="project" value="InterPro"/>
</dbReference>
<dbReference type="PIRSF" id="PIRSF036466">
    <property type="entry name" value="UCP036466"/>
    <property type="match status" value="1"/>
</dbReference>
<dbReference type="Proteomes" id="UP000242313">
    <property type="component" value="Unassembled WGS sequence"/>
</dbReference>
<gene>
    <name evidence="6" type="ORF">CNQ84_06605</name>
</gene>
<protein>
    <submittedName>
        <fullName evidence="6">DUF1328 domain-containing protein</fullName>
    </submittedName>
</protein>
<sequence>MYNWAIAFIVMSLAAAVFALGGFGAPYDQLGALLCPLFLALSVVAAVMGKRTRHRQ</sequence>
<proteinExistence type="predicted"/>
<keyword evidence="7" id="KW-1185">Reference proteome</keyword>
<keyword evidence="1" id="KW-1003">Cell membrane</keyword>
<dbReference type="EMBL" id="NTMR01000009">
    <property type="protein sequence ID" value="PBK04819.1"/>
    <property type="molecule type" value="Genomic_DNA"/>
</dbReference>
<organism evidence="6 7">
    <name type="scientific">Pseudomonas abyssi</name>
    <dbReference type="NCBI Taxonomy" id="170540"/>
    <lineage>
        <taxon>Bacteria</taxon>
        <taxon>Pseudomonadati</taxon>
        <taxon>Pseudomonadota</taxon>
        <taxon>Gammaproteobacteria</taxon>
        <taxon>Pseudomonadales</taxon>
        <taxon>Pseudomonadaceae</taxon>
        <taxon>Pseudomonas</taxon>
    </lineage>
</organism>
<evidence type="ECO:0000256" key="4">
    <source>
        <dbReference type="ARBA" id="ARBA00023136"/>
    </source>
</evidence>
<keyword evidence="3 5" id="KW-1133">Transmembrane helix</keyword>
<evidence type="ECO:0000256" key="3">
    <source>
        <dbReference type="ARBA" id="ARBA00022989"/>
    </source>
</evidence>
<accession>A0A2A3MJ25</accession>
<dbReference type="InterPro" id="IPR009760">
    <property type="entry name" value="DUF1328"/>
</dbReference>
<name>A0A2A3MJ25_9PSED</name>
<feature type="transmembrane region" description="Helical" evidence="5">
    <location>
        <begin position="29"/>
        <end position="49"/>
    </location>
</feature>
<reference evidence="6 7" key="1">
    <citation type="submission" date="2017-09" db="EMBL/GenBank/DDBJ databases">
        <title>Pseudomonas abyssi sp. nov. isolated from Abyssopelagic Water.</title>
        <authorList>
            <person name="Wei Y."/>
        </authorList>
    </citation>
    <scope>NUCLEOTIDE SEQUENCE [LARGE SCALE GENOMIC DNA]</scope>
    <source>
        <strain evidence="6 7">MT5</strain>
    </source>
</reference>
<dbReference type="AlphaFoldDB" id="A0A2A3MJ25"/>
<evidence type="ECO:0000313" key="6">
    <source>
        <dbReference type="EMBL" id="PBK04819.1"/>
    </source>
</evidence>
<evidence type="ECO:0000256" key="1">
    <source>
        <dbReference type="ARBA" id="ARBA00022475"/>
    </source>
</evidence>